<name>A0A1E3PU28_9ASCO</name>
<evidence type="ECO:0008006" key="4">
    <source>
        <dbReference type="Google" id="ProtNLM"/>
    </source>
</evidence>
<accession>A0A1E3PU28</accession>
<evidence type="ECO:0000313" key="3">
    <source>
        <dbReference type="Proteomes" id="UP000095009"/>
    </source>
</evidence>
<dbReference type="GO" id="GO:0006515">
    <property type="term" value="P:protein quality control for misfolded or incompletely synthesized proteins"/>
    <property type="evidence" value="ECO:0007669"/>
    <property type="project" value="TreeGrafter"/>
</dbReference>
<protein>
    <recommendedName>
        <fullName evidence="4">TPR-like protein</fullName>
    </recommendedName>
</protein>
<dbReference type="PANTHER" id="PTHR28142:SF1">
    <property type="entry name" value="MITOCHONDRIAL INNER MEMBRANE I-AAA PROTEASE SUPERCOMPLEX SUBUNIT MGR3-RELATED"/>
    <property type="match status" value="1"/>
</dbReference>
<dbReference type="STRING" id="857566.A0A1E3PU28"/>
<feature type="region of interest" description="Disordered" evidence="1">
    <location>
        <begin position="457"/>
        <end position="504"/>
    </location>
</feature>
<organism evidence="2 3">
    <name type="scientific">Nadsonia fulvescens var. elongata DSM 6958</name>
    <dbReference type="NCBI Taxonomy" id="857566"/>
    <lineage>
        <taxon>Eukaryota</taxon>
        <taxon>Fungi</taxon>
        <taxon>Dikarya</taxon>
        <taxon>Ascomycota</taxon>
        <taxon>Saccharomycotina</taxon>
        <taxon>Dipodascomycetes</taxon>
        <taxon>Dipodascales</taxon>
        <taxon>Dipodascales incertae sedis</taxon>
        <taxon>Nadsonia</taxon>
    </lineage>
</organism>
<dbReference type="GO" id="GO:0051787">
    <property type="term" value="F:misfolded protein binding"/>
    <property type="evidence" value="ECO:0007669"/>
    <property type="project" value="TreeGrafter"/>
</dbReference>
<dbReference type="GO" id="GO:0031942">
    <property type="term" value="C:i-AAA complex"/>
    <property type="evidence" value="ECO:0007669"/>
    <property type="project" value="TreeGrafter"/>
</dbReference>
<evidence type="ECO:0000256" key="1">
    <source>
        <dbReference type="SAM" id="MobiDB-lite"/>
    </source>
</evidence>
<reference evidence="2 3" key="1">
    <citation type="journal article" date="2016" name="Proc. Natl. Acad. Sci. U.S.A.">
        <title>Comparative genomics of biotechnologically important yeasts.</title>
        <authorList>
            <person name="Riley R."/>
            <person name="Haridas S."/>
            <person name="Wolfe K.H."/>
            <person name="Lopes M.R."/>
            <person name="Hittinger C.T."/>
            <person name="Goeker M."/>
            <person name="Salamov A.A."/>
            <person name="Wisecaver J.H."/>
            <person name="Long T.M."/>
            <person name="Calvey C.H."/>
            <person name="Aerts A.L."/>
            <person name="Barry K.W."/>
            <person name="Choi C."/>
            <person name="Clum A."/>
            <person name="Coughlan A.Y."/>
            <person name="Deshpande S."/>
            <person name="Douglass A.P."/>
            <person name="Hanson S.J."/>
            <person name="Klenk H.-P."/>
            <person name="LaButti K.M."/>
            <person name="Lapidus A."/>
            <person name="Lindquist E.A."/>
            <person name="Lipzen A.M."/>
            <person name="Meier-Kolthoff J.P."/>
            <person name="Ohm R.A."/>
            <person name="Otillar R.P."/>
            <person name="Pangilinan J.L."/>
            <person name="Peng Y."/>
            <person name="Rokas A."/>
            <person name="Rosa C.A."/>
            <person name="Scheuner C."/>
            <person name="Sibirny A.A."/>
            <person name="Slot J.C."/>
            <person name="Stielow J.B."/>
            <person name="Sun H."/>
            <person name="Kurtzman C.P."/>
            <person name="Blackwell M."/>
            <person name="Grigoriev I.V."/>
            <person name="Jeffries T.W."/>
        </authorList>
    </citation>
    <scope>NUCLEOTIDE SEQUENCE [LARGE SCALE GENOMIC DNA]</scope>
    <source>
        <strain evidence="2 3">DSM 6958</strain>
    </source>
</reference>
<evidence type="ECO:0000313" key="2">
    <source>
        <dbReference type="EMBL" id="ODQ68347.1"/>
    </source>
</evidence>
<proteinExistence type="predicted"/>
<gene>
    <name evidence="2" type="ORF">NADFUDRAFT_48992</name>
</gene>
<feature type="compositionally biased region" description="Polar residues" evidence="1">
    <location>
        <begin position="467"/>
        <end position="483"/>
    </location>
</feature>
<dbReference type="EMBL" id="KV454406">
    <property type="protein sequence ID" value="ODQ68347.1"/>
    <property type="molecule type" value="Genomic_DNA"/>
</dbReference>
<dbReference type="Proteomes" id="UP000095009">
    <property type="component" value="Unassembled WGS sequence"/>
</dbReference>
<keyword evidence="3" id="KW-1185">Reference proteome</keyword>
<sequence>MLRIASRRLAAHPSAVTCKPLSGLRFASSLSRPVINNTSTISTRRNTVQHFYATQYSYTTHAFNPPPSKTSSSRWRNVAIGVVFIAALATYLFPKHNFPPSVAEKLRLALRAESDSFGGRDSELALKYYLEAVDEARACDLDPQSDEFTGIQLKVGELYEALGRVQDAINVYTEIGIGYAETLRSGDLDPALRPLLIQRDLRIALKMAQLMAGTNPNAAKMMLLVHMMIAQDEVRRRNVHVAARLKANSIVENDNGEIKVVNSPDTIENRQKVSEEYKAAWEPFRDELFSARDMFAAMCIATGDLRKAIDTKRATTEWMALAGCEFGDRLMSQYNFGSMCFLQAEEFELRENQSKRANNLEDSELNAKLKAESLDVATNCYNSVLTAVEKIPARVRREQDIDQVQALATYGLGVVALHKGDLTTAHDLLSEARLRAKGCQFDELVTNAEVEIGKMEKEAKKLEAKPPSSNSPETESDLSTTPKSLKGPELDVLIMSEPRNNDDK</sequence>
<dbReference type="InterPro" id="IPR040201">
    <property type="entry name" value="Mrg3-like"/>
</dbReference>
<dbReference type="AlphaFoldDB" id="A0A1E3PU28"/>
<dbReference type="PANTHER" id="PTHR28142">
    <property type="entry name" value="MITOCHONDRIAL INNER MEMBRANE I-AAA PROTEASE SUPERCOMPLEX SUBUNIT MGR3-RELATED"/>
    <property type="match status" value="1"/>
</dbReference>
<dbReference type="OrthoDB" id="10050400at2759"/>